<dbReference type="EMBL" id="CP003422">
    <property type="protein sequence ID" value="AFH63855.1"/>
    <property type="molecule type" value="Genomic_DNA"/>
</dbReference>
<accession>I0BNA8</accession>
<dbReference type="SMART" id="SM00471">
    <property type="entry name" value="HDc"/>
    <property type="match status" value="1"/>
</dbReference>
<dbReference type="PATRIC" id="fig|997761.3.peg.4911"/>
<dbReference type="PROSITE" id="PS51832">
    <property type="entry name" value="HD_GYP"/>
    <property type="match status" value="1"/>
</dbReference>
<dbReference type="Pfam" id="PF13487">
    <property type="entry name" value="HD_5"/>
    <property type="match status" value="1"/>
</dbReference>
<dbReference type="InterPro" id="IPR003594">
    <property type="entry name" value="HATPase_dom"/>
</dbReference>
<reference evidence="3 4" key="1">
    <citation type="submission" date="2013-06" db="EMBL/GenBank/DDBJ databases">
        <title>Complete genome sequence of Paenibacillus mucilaginosus K02.</title>
        <authorList>
            <person name="Xiao B."/>
            <person name="Sun L."/>
            <person name="Xiao L."/>
            <person name="Lian B."/>
        </authorList>
    </citation>
    <scope>NUCLEOTIDE SEQUENCE [LARGE SCALE GENOMIC DNA]</scope>
    <source>
        <strain evidence="3 4">K02</strain>
    </source>
</reference>
<organism evidence="3 4">
    <name type="scientific">Paenibacillus mucilaginosus K02</name>
    <dbReference type="NCBI Taxonomy" id="997761"/>
    <lineage>
        <taxon>Bacteria</taxon>
        <taxon>Bacillati</taxon>
        <taxon>Bacillota</taxon>
        <taxon>Bacilli</taxon>
        <taxon>Bacillales</taxon>
        <taxon>Paenibacillaceae</taxon>
        <taxon>Paenibacillus</taxon>
    </lineage>
</organism>
<dbReference type="SUPFAM" id="SSF109604">
    <property type="entry name" value="HD-domain/PDEase-like"/>
    <property type="match status" value="1"/>
</dbReference>
<dbReference type="InterPro" id="IPR036890">
    <property type="entry name" value="HATPase_C_sf"/>
</dbReference>
<dbReference type="CDD" id="cd00077">
    <property type="entry name" value="HDc"/>
    <property type="match status" value="1"/>
</dbReference>
<feature type="transmembrane region" description="Helical" evidence="1">
    <location>
        <begin position="61"/>
        <end position="89"/>
    </location>
</feature>
<dbReference type="PANTHER" id="PTHR43155:SF2">
    <property type="entry name" value="CYCLIC DI-GMP PHOSPHODIESTERASE PA4108"/>
    <property type="match status" value="1"/>
</dbReference>
<dbReference type="OrthoDB" id="2595312at2"/>
<dbReference type="SUPFAM" id="SSF55874">
    <property type="entry name" value="ATPase domain of HSP90 chaperone/DNA topoisomerase II/histidine kinase"/>
    <property type="match status" value="1"/>
</dbReference>
<dbReference type="Proteomes" id="UP000007392">
    <property type="component" value="Chromosome"/>
</dbReference>
<dbReference type="RefSeq" id="WP_014651946.1">
    <property type="nucleotide sequence ID" value="NC_017672.3"/>
</dbReference>
<dbReference type="InterPro" id="IPR003607">
    <property type="entry name" value="HD/PDEase_dom"/>
</dbReference>
<keyword evidence="1" id="KW-1133">Transmembrane helix</keyword>
<dbReference type="PANTHER" id="PTHR43155">
    <property type="entry name" value="CYCLIC DI-GMP PHOSPHODIESTERASE PA4108-RELATED"/>
    <property type="match status" value="1"/>
</dbReference>
<evidence type="ECO:0000256" key="1">
    <source>
        <dbReference type="SAM" id="Phobius"/>
    </source>
</evidence>
<feature type="transmembrane region" description="Helical" evidence="1">
    <location>
        <begin position="170"/>
        <end position="188"/>
    </location>
</feature>
<keyword evidence="1" id="KW-0472">Membrane</keyword>
<sequence length="695" mass="78284">MNIKNMYTSMLCILGLAFLTWIGAAVPAVPLLQVFPILILIAVLDVFPVRMLSGTQYSGSIIGMVLLLVAFGPEASSLGIFVSVSACYLKDRFSSKADSYLWFRAFAIYGIFGASAFAAHKVLLYAESLPLHLQIFMTTLVFEAVHVFLLAGLMKTVYRAPFFWNIRNKLMELVLPLILCTLIVPHLMDDLNWISMTQETLFFLFWAVCIIFFSRKYLMQAELRKKTIEEFIQLYESKLAKHMEGHGKRVGRICEELSVHLSYPLKTRNQLVYAAIVHDIGKVFLSPHLFVKRGALSLSEEAEYAEHSKLGHDIILSFFEDQHIALWIKHHHERYDGKGYPEGLTGTGIPLESRILAVCNELDHLMQTTSSDEKVHQMLRSLSGKALDPALLDGITPERISQLRRMLGAEQQISPVMPQLPQDQDGYEPSKAEQSNYIGKTYMLEYSDGTLSGEGLDLPLDEIGMIAGISKEREKSFYEIMEYGGCTYESHFFYDPAAVRIFIIDITPLLIYREKLHLNTMRSYQDIIETLSHGKISIHLSENEVLEYLGTPLGAMDVVERKDVPLSRAYVCDFIWHPQDTKKQMSIKLAVTEGVTNMIKHANQGKVSVHQKGGVLQVLIQDKGSGIPLHELPKTILVSGYSSKRSLGRGFSLMCTSSDHVVIHTSSKGTCLLLEFEIHEPAPAADPMNERERIV</sequence>
<keyword evidence="1" id="KW-0812">Transmembrane</keyword>
<feature type="transmembrane region" description="Helical" evidence="1">
    <location>
        <begin position="31"/>
        <end position="49"/>
    </location>
</feature>
<dbReference type="HOGENOM" id="CLU_396302_0_0_9"/>
<dbReference type="AlphaFoldDB" id="I0BNA8"/>
<evidence type="ECO:0000313" key="4">
    <source>
        <dbReference type="Proteomes" id="UP000007392"/>
    </source>
</evidence>
<feature type="domain" description="HD-GYP" evidence="2">
    <location>
        <begin position="221"/>
        <end position="411"/>
    </location>
</feature>
<feature type="transmembrane region" description="Helical" evidence="1">
    <location>
        <begin position="135"/>
        <end position="158"/>
    </location>
</feature>
<name>I0BNA8_9BACL</name>
<dbReference type="CDD" id="cd16936">
    <property type="entry name" value="HATPase_RsbW-like"/>
    <property type="match status" value="1"/>
</dbReference>
<gene>
    <name evidence="3" type="ORF">B2K_24745</name>
</gene>
<feature type="transmembrane region" description="Helical" evidence="1">
    <location>
        <begin position="200"/>
        <end position="218"/>
    </location>
</feature>
<dbReference type="KEGG" id="pmw:B2K_24745"/>
<evidence type="ECO:0000313" key="3">
    <source>
        <dbReference type="EMBL" id="AFH63855.1"/>
    </source>
</evidence>
<proteinExistence type="predicted"/>
<dbReference type="Pfam" id="PF13581">
    <property type="entry name" value="HATPase_c_2"/>
    <property type="match status" value="1"/>
</dbReference>
<dbReference type="Gene3D" id="1.10.3210.10">
    <property type="entry name" value="Hypothetical protein af1432"/>
    <property type="match status" value="1"/>
</dbReference>
<evidence type="ECO:0000259" key="2">
    <source>
        <dbReference type="PROSITE" id="PS51832"/>
    </source>
</evidence>
<dbReference type="Gene3D" id="3.30.565.10">
    <property type="entry name" value="Histidine kinase-like ATPase, C-terminal domain"/>
    <property type="match status" value="1"/>
</dbReference>
<feature type="transmembrane region" description="Helical" evidence="1">
    <location>
        <begin position="101"/>
        <end position="123"/>
    </location>
</feature>
<dbReference type="InterPro" id="IPR037522">
    <property type="entry name" value="HD_GYP_dom"/>
</dbReference>
<protein>
    <submittedName>
        <fullName evidence="3">Protein RpfG</fullName>
    </submittedName>
</protein>